<accession>A0A0A9D361</accession>
<organism evidence="1">
    <name type="scientific">Arundo donax</name>
    <name type="common">Giant reed</name>
    <name type="synonym">Donax arundinaceus</name>
    <dbReference type="NCBI Taxonomy" id="35708"/>
    <lineage>
        <taxon>Eukaryota</taxon>
        <taxon>Viridiplantae</taxon>
        <taxon>Streptophyta</taxon>
        <taxon>Embryophyta</taxon>
        <taxon>Tracheophyta</taxon>
        <taxon>Spermatophyta</taxon>
        <taxon>Magnoliopsida</taxon>
        <taxon>Liliopsida</taxon>
        <taxon>Poales</taxon>
        <taxon>Poaceae</taxon>
        <taxon>PACMAD clade</taxon>
        <taxon>Arundinoideae</taxon>
        <taxon>Arundineae</taxon>
        <taxon>Arundo</taxon>
    </lineage>
</organism>
<reference evidence="1" key="1">
    <citation type="submission" date="2014-09" db="EMBL/GenBank/DDBJ databases">
        <authorList>
            <person name="Magalhaes I.L.F."/>
            <person name="Oliveira U."/>
            <person name="Santos F.R."/>
            <person name="Vidigal T.H.D.A."/>
            <person name="Brescovit A.D."/>
            <person name="Santos A.J."/>
        </authorList>
    </citation>
    <scope>NUCLEOTIDE SEQUENCE</scope>
    <source>
        <tissue evidence="1">Shoot tissue taken approximately 20 cm above the soil surface</tissue>
    </source>
</reference>
<proteinExistence type="predicted"/>
<name>A0A0A9D361_ARUDO</name>
<protein>
    <submittedName>
        <fullName evidence="1">Fructose-bisphosphate aldolase</fullName>
    </submittedName>
</protein>
<evidence type="ECO:0000313" key="1">
    <source>
        <dbReference type="EMBL" id="JAD82266.1"/>
    </source>
</evidence>
<sequence>MSSYPPRNLLLPLGVVFSQLMSQMLHVERDYHPLVWTTQKLTARLTGSFY</sequence>
<dbReference type="AlphaFoldDB" id="A0A0A9D361"/>
<reference evidence="1" key="2">
    <citation type="journal article" date="2015" name="Data Brief">
        <title>Shoot transcriptome of the giant reed, Arundo donax.</title>
        <authorList>
            <person name="Barrero R.A."/>
            <person name="Guerrero F.D."/>
            <person name="Moolhuijzen P."/>
            <person name="Goolsby J.A."/>
            <person name="Tidwell J."/>
            <person name="Bellgard S.E."/>
            <person name="Bellgard M.I."/>
        </authorList>
    </citation>
    <scope>NUCLEOTIDE SEQUENCE</scope>
    <source>
        <tissue evidence="1">Shoot tissue taken approximately 20 cm above the soil surface</tissue>
    </source>
</reference>
<dbReference type="EMBL" id="GBRH01215629">
    <property type="protein sequence ID" value="JAD82266.1"/>
    <property type="molecule type" value="Transcribed_RNA"/>
</dbReference>